<dbReference type="InterPro" id="IPR005482">
    <property type="entry name" value="Biotin_COase_C"/>
</dbReference>
<dbReference type="InterPro" id="IPR013785">
    <property type="entry name" value="Aldolase_TIM"/>
</dbReference>
<dbReference type="InterPro" id="IPR005481">
    <property type="entry name" value="BC-like_N"/>
</dbReference>
<dbReference type="NCBIfam" id="TIGR01235">
    <property type="entry name" value="pyruv_carbox"/>
    <property type="match status" value="1"/>
</dbReference>
<protein>
    <recommendedName>
        <fullName evidence="2 8">Pyruvate carboxylase</fullName>
        <ecNumber evidence="2 8">6.4.1.1</ecNumber>
    </recommendedName>
</protein>
<evidence type="ECO:0000256" key="6">
    <source>
        <dbReference type="ARBA" id="ARBA00022840"/>
    </source>
</evidence>
<keyword evidence="3 8" id="KW-0436">Ligase</keyword>
<accession>A0ABT6GZK5</accession>
<dbReference type="InterPro" id="IPR000891">
    <property type="entry name" value="PYR_CT"/>
</dbReference>
<dbReference type="PROSITE" id="PS50991">
    <property type="entry name" value="PYR_CT"/>
    <property type="match status" value="1"/>
</dbReference>
<dbReference type="PROSITE" id="PS50979">
    <property type="entry name" value="BC"/>
    <property type="match status" value="1"/>
</dbReference>
<dbReference type="InterPro" id="IPR011053">
    <property type="entry name" value="Single_hybrid_motif"/>
</dbReference>
<evidence type="ECO:0000259" key="12">
    <source>
        <dbReference type="PROSITE" id="PS50991"/>
    </source>
</evidence>
<dbReference type="InterPro" id="IPR003379">
    <property type="entry name" value="Carboxylase_cons_dom"/>
</dbReference>
<comment type="cofactor">
    <cofactor evidence="1 8">
        <name>biotin</name>
        <dbReference type="ChEBI" id="CHEBI:57586"/>
    </cofactor>
</comment>
<evidence type="ECO:0000259" key="9">
    <source>
        <dbReference type="PROSITE" id="PS50968"/>
    </source>
</evidence>
<evidence type="ECO:0000256" key="2">
    <source>
        <dbReference type="ARBA" id="ARBA00013057"/>
    </source>
</evidence>
<dbReference type="GO" id="GO:0004736">
    <property type="term" value="F:pyruvate carboxylase activity"/>
    <property type="evidence" value="ECO:0007669"/>
    <property type="project" value="UniProtKB-EC"/>
</dbReference>
<dbReference type="PANTHER" id="PTHR43778:SF2">
    <property type="entry name" value="PYRUVATE CARBOXYLASE, MITOCHONDRIAL"/>
    <property type="match status" value="1"/>
</dbReference>
<dbReference type="Gene3D" id="3.10.600.10">
    <property type="entry name" value="pyruvate carboxylase f1077a mutant domain"/>
    <property type="match status" value="1"/>
</dbReference>
<dbReference type="PROSITE" id="PS50975">
    <property type="entry name" value="ATP_GRASP"/>
    <property type="match status" value="1"/>
</dbReference>
<dbReference type="Pfam" id="PF00364">
    <property type="entry name" value="Biotin_lipoyl"/>
    <property type="match status" value="1"/>
</dbReference>
<dbReference type="InterPro" id="IPR011054">
    <property type="entry name" value="Rudment_hybrid_motif"/>
</dbReference>
<evidence type="ECO:0000256" key="8">
    <source>
        <dbReference type="PIRNR" id="PIRNR001594"/>
    </source>
</evidence>
<feature type="domain" description="Lipoyl-binding" evidence="9">
    <location>
        <begin position="1072"/>
        <end position="1147"/>
    </location>
</feature>
<feature type="domain" description="ATP-grasp" evidence="10">
    <location>
        <begin position="126"/>
        <end position="322"/>
    </location>
</feature>
<dbReference type="Pfam" id="PF00682">
    <property type="entry name" value="HMGL-like"/>
    <property type="match status" value="1"/>
</dbReference>
<keyword evidence="13" id="KW-0670">Pyruvate</keyword>
<dbReference type="Gene3D" id="3.20.20.70">
    <property type="entry name" value="Aldolase class I"/>
    <property type="match status" value="1"/>
</dbReference>
<evidence type="ECO:0000259" key="11">
    <source>
        <dbReference type="PROSITE" id="PS50979"/>
    </source>
</evidence>
<keyword evidence="6 8" id="KW-0067">ATP-binding</keyword>
<dbReference type="Pfam" id="PF00289">
    <property type="entry name" value="Biotin_carb_N"/>
    <property type="match status" value="1"/>
</dbReference>
<dbReference type="SUPFAM" id="SSF51230">
    <property type="entry name" value="Single hybrid motif"/>
    <property type="match status" value="1"/>
</dbReference>
<dbReference type="EC" id="6.4.1.1" evidence="2 8"/>
<dbReference type="PROSITE" id="PS00867">
    <property type="entry name" value="CPSASE_2"/>
    <property type="match status" value="1"/>
</dbReference>
<evidence type="ECO:0000313" key="14">
    <source>
        <dbReference type="Proteomes" id="UP001218246"/>
    </source>
</evidence>
<dbReference type="PIRSF" id="PIRSF001594">
    <property type="entry name" value="Pyruv_carbox"/>
    <property type="match status" value="1"/>
</dbReference>
<dbReference type="SMART" id="SM00878">
    <property type="entry name" value="Biotin_carb_C"/>
    <property type="match status" value="1"/>
</dbReference>
<dbReference type="InterPro" id="IPR016185">
    <property type="entry name" value="PreATP-grasp_dom_sf"/>
</dbReference>
<keyword evidence="4" id="KW-0479">Metal-binding</keyword>
<dbReference type="NCBIfam" id="NF006761">
    <property type="entry name" value="PRK09282.1"/>
    <property type="match status" value="1"/>
</dbReference>
<dbReference type="SUPFAM" id="SSF89000">
    <property type="entry name" value="post-HMGL domain-like"/>
    <property type="match status" value="1"/>
</dbReference>
<dbReference type="InterPro" id="IPR005479">
    <property type="entry name" value="CPAse_ATP-bd"/>
</dbReference>
<keyword evidence="5 8" id="KW-0547">Nucleotide-binding</keyword>
<proteinExistence type="predicted"/>
<comment type="caution">
    <text evidence="13">The sequence shown here is derived from an EMBL/GenBank/DDBJ whole genome shotgun (WGS) entry which is preliminary data.</text>
</comment>
<reference evidence="13 14" key="1">
    <citation type="submission" date="2023-04" db="EMBL/GenBank/DDBJ databases">
        <title>Ectobacillus antri isolated from activated sludge.</title>
        <authorList>
            <person name="Yan P."/>
            <person name="Liu X."/>
        </authorList>
    </citation>
    <scope>NUCLEOTIDE SEQUENCE [LARGE SCALE GENOMIC DNA]</scope>
    <source>
        <strain evidence="13 14">C18H</strain>
    </source>
</reference>
<dbReference type="Proteomes" id="UP001218246">
    <property type="component" value="Unassembled WGS sequence"/>
</dbReference>
<comment type="catalytic activity">
    <reaction evidence="8">
        <text>hydrogencarbonate + pyruvate + ATP = oxaloacetate + ADP + phosphate + H(+)</text>
        <dbReference type="Rhea" id="RHEA:20844"/>
        <dbReference type="ChEBI" id="CHEBI:15361"/>
        <dbReference type="ChEBI" id="CHEBI:15378"/>
        <dbReference type="ChEBI" id="CHEBI:16452"/>
        <dbReference type="ChEBI" id="CHEBI:17544"/>
        <dbReference type="ChEBI" id="CHEBI:30616"/>
        <dbReference type="ChEBI" id="CHEBI:43474"/>
        <dbReference type="ChEBI" id="CHEBI:456216"/>
        <dbReference type="EC" id="6.4.1.1"/>
    </reaction>
</comment>
<dbReference type="SUPFAM" id="SSF51246">
    <property type="entry name" value="Rudiment single hybrid motif"/>
    <property type="match status" value="1"/>
</dbReference>
<dbReference type="InterPro" id="IPR000089">
    <property type="entry name" value="Biotin_lipoyl"/>
</dbReference>
<dbReference type="InterPro" id="IPR055268">
    <property type="entry name" value="PCB-like"/>
</dbReference>
<dbReference type="SUPFAM" id="SSF51569">
    <property type="entry name" value="Aldolase"/>
    <property type="match status" value="1"/>
</dbReference>
<evidence type="ECO:0000256" key="7">
    <source>
        <dbReference type="ARBA" id="ARBA00023267"/>
    </source>
</evidence>
<dbReference type="NCBIfam" id="NF009554">
    <property type="entry name" value="PRK12999.1"/>
    <property type="match status" value="1"/>
</dbReference>
<organism evidence="13 14">
    <name type="scientific">Ectobacillus antri</name>
    <dbReference type="NCBI Taxonomy" id="2486280"/>
    <lineage>
        <taxon>Bacteria</taxon>
        <taxon>Bacillati</taxon>
        <taxon>Bacillota</taxon>
        <taxon>Bacilli</taxon>
        <taxon>Bacillales</taxon>
        <taxon>Bacillaceae</taxon>
        <taxon>Ectobacillus</taxon>
    </lineage>
</organism>
<dbReference type="PANTHER" id="PTHR43778">
    <property type="entry name" value="PYRUVATE CARBOXYLASE"/>
    <property type="match status" value="1"/>
</dbReference>
<dbReference type="RefSeq" id="WP_124564911.1">
    <property type="nucleotide sequence ID" value="NZ_JARRRY010000001.1"/>
</dbReference>
<evidence type="ECO:0000256" key="5">
    <source>
        <dbReference type="ARBA" id="ARBA00022741"/>
    </source>
</evidence>
<feature type="domain" description="Biotin carboxylation" evidence="11">
    <location>
        <begin position="6"/>
        <end position="458"/>
    </location>
</feature>
<evidence type="ECO:0000259" key="10">
    <source>
        <dbReference type="PROSITE" id="PS50975"/>
    </source>
</evidence>
<dbReference type="Pfam" id="PF02785">
    <property type="entry name" value="Biotin_carb_C"/>
    <property type="match status" value="1"/>
</dbReference>
<evidence type="ECO:0000313" key="13">
    <source>
        <dbReference type="EMBL" id="MDG5752474.1"/>
    </source>
</evidence>
<evidence type="ECO:0000256" key="4">
    <source>
        <dbReference type="ARBA" id="ARBA00022723"/>
    </source>
</evidence>
<dbReference type="EMBL" id="JARULN010000001">
    <property type="protein sequence ID" value="MDG5752474.1"/>
    <property type="molecule type" value="Genomic_DNA"/>
</dbReference>
<evidence type="ECO:0000256" key="1">
    <source>
        <dbReference type="ARBA" id="ARBA00001953"/>
    </source>
</evidence>
<dbReference type="PROSITE" id="PS00866">
    <property type="entry name" value="CPSASE_1"/>
    <property type="match status" value="1"/>
</dbReference>
<dbReference type="Gene3D" id="2.40.50.100">
    <property type="match status" value="1"/>
</dbReference>
<keyword evidence="7 8" id="KW-0092">Biotin</keyword>
<keyword evidence="14" id="KW-1185">Reference proteome</keyword>
<dbReference type="PROSITE" id="PS50968">
    <property type="entry name" value="BIOTINYL_LIPOYL"/>
    <property type="match status" value="1"/>
</dbReference>
<dbReference type="CDD" id="cd07937">
    <property type="entry name" value="DRE_TIM_PC_TC_5S"/>
    <property type="match status" value="1"/>
</dbReference>
<dbReference type="CDD" id="cd06850">
    <property type="entry name" value="biotinyl_domain"/>
    <property type="match status" value="1"/>
</dbReference>
<dbReference type="SUPFAM" id="SSF52440">
    <property type="entry name" value="PreATP-grasp domain"/>
    <property type="match status" value="1"/>
</dbReference>
<feature type="domain" description="Pyruvate carboxyltransferase" evidence="12">
    <location>
        <begin position="535"/>
        <end position="803"/>
    </location>
</feature>
<dbReference type="Gene3D" id="3.30.470.20">
    <property type="entry name" value="ATP-grasp fold, B domain"/>
    <property type="match status" value="1"/>
</dbReference>
<gene>
    <name evidence="13" type="primary">pyc</name>
    <name evidence="13" type="ORF">P6P90_00475</name>
</gene>
<name>A0ABT6GZK5_9BACI</name>
<dbReference type="SUPFAM" id="SSF56059">
    <property type="entry name" value="Glutathione synthetase ATP-binding domain-like"/>
    <property type="match status" value="1"/>
</dbReference>
<evidence type="ECO:0000256" key="3">
    <source>
        <dbReference type="ARBA" id="ARBA00022598"/>
    </source>
</evidence>
<dbReference type="Pfam" id="PF02436">
    <property type="entry name" value="PYC_OADA"/>
    <property type="match status" value="1"/>
</dbReference>
<dbReference type="Pfam" id="PF02786">
    <property type="entry name" value="CPSase_L_D2"/>
    <property type="match status" value="1"/>
</dbReference>
<comment type="function">
    <text evidence="8">Catalyzes a 2-step reaction, involving the ATP-dependent carboxylation of the covalently attached biotin in the first step and the transfer of the carboxyl group to pyruvate in the second.</text>
</comment>
<dbReference type="InterPro" id="IPR005930">
    <property type="entry name" value="Pyruv_COase"/>
</dbReference>
<dbReference type="InterPro" id="IPR011764">
    <property type="entry name" value="Biotin_carboxylation_dom"/>
</dbReference>
<dbReference type="InterPro" id="IPR011761">
    <property type="entry name" value="ATP-grasp"/>
</dbReference>
<sequence length="1148" mass="128216">MEKLQNIRKVLVANRGEIAIRVFRACTELGLRTVAIYSKEDTGSYHRYKADEAYLVGAGKKPIDAYLDIEGIIEIAKSNQVDAIHPGYGFLSENIHFAKRCEEEGIIFIGPKSEHLDMFGDKVKARAQAQAANIPVIPGSDGPVESLQEVVAFGEEHGYPIIIKASLGGGGRGMRIVRNASGVEEAYHRAKSEAKAAFGSDEVYVEKFVENPKHIEVQILADQGGNIVHLYERDCSVQRRHQKVVEVAPSVSLPEGLRMAICEAAVQLCKNVHYLNAGTVEFLVKEDKFYFIEVNPRIQVEHTITEMITGVDIVQTQILIADGFLLHSNRVGIPAQEEIRTNGYAIQSRVTTEDPLNNFMPDTGKIMAYRSGGGFGVRLDTGNSFQGAVITPYYDSLLVKVTTWALTFEQAAAKMERNLKEFRIRGIKTNIPFLENVVKHPNFMSGEYDTSFIDSSPELFVFPKRKDRGTKMLSYIGSVTVNGFPGIGKQEKPIFAEPRMPKVKYSEPISSGTKQILEERGADGLVKWVQEQKRVLLTDTTFRDGHQSLLATRVRTQDLKRIAEPTARLLPNLFSAEMWGGATFDVAYRFLKEDPWERLLHLRERMPNVLFQMLLRASNAVGYKNYPDNVIRKFVESSAQGGIDVFRIFDSLNWAEGMKVAIDAVRQNGKLAEAAICYTGDIHDSSRSKYDLKYYINLAKELENAGAHILGIKDMAGLLKPAAAYDLVSSLKETVSIPIHLHTHDTSGNGIFTYVKAIEAGVDIVDVAVSSMAGLTSQPSASTLYYALEGDERCPDINIKALEELSHYWEDVRKYYVSFESGMNAPHTEVYMHEMPGGQYSNLQQQAKAVGLADRFDEVKTMYRRVNDMFGDIVKVTPSSKVVGDMALFMVQNNLTEDAVYERGETLDFPDSVVELFEGYLGQPHGGFPKELQRIILKGKEPITVRPGELLEPVDFQDLQETLFHKLKRQVTMFDLLSFALYPKVFMEYQTIFDKFGNVSVLDTPTFFYGMRLGEEVEMEIERGKTLNVKLVSISEPQADGTRVVYFELNGQPREVIIKDESIKSAIAQRIKGDKDNPQHISATMPGTVIKVLVKPGDTIKKGESLAITEAMKMETTVQAPFAGVIKELFVKDGDAIQTGDLLIELVK</sequence>